<dbReference type="AlphaFoldDB" id="D3VAY1"/>
<evidence type="ECO:0000313" key="1">
    <source>
        <dbReference type="EMBL" id="CBJ91756.1"/>
    </source>
</evidence>
<evidence type="ECO:0000313" key="2">
    <source>
        <dbReference type="Proteomes" id="UP000008075"/>
    </source>
</evidence>
<proteinExistence type="predicted"/>
<reference evidence="1 2" key="1">
    <citation type="journal article" date="2011" name="PLoS ONE">
        <title>The entomopathogenic bacterial endosymbionts xenorhabdus and photorhabdus: convergent lifestyles from divergent genomes.</title>
        <authorList>
            <person name="Chaston J.M."/>
            <person name="Suen G."/>
            <person name="Tucker S.L."/>
            <person name="Andersen A.W."/>
            <person name="Bhasin A."/>
            <person name="Bode E."/>
            <person name="Bode H.B."/>
            <person name="Brachmann A.O."/>
            <person name="Cowles C.E."/>
            <person name="Cowles K.N."/>
            <person name="Darby C."/>
            <person name="de Leon L."/>
            <person name="Drace K."/>
            <person name="Du Z."/>
            <person name="Givaudan A."/>
            <person name="Herbert Tran E.E."/>
            <person name="Jewell K.A."/>
            <person name="Knack J.J."/>
            <person name="Krasomil-Osterfeld K.C."/>
            <person name="Kukor R."/>
            <person name="Lanois A."/>
            <person name="Latreille P."/>
            <person name="Leimgruber N.K."/>
            <person name="Lipke C.M."/>
            <person name="Liu R."/>
            <person name="Lu X."/>
            <person name="Martens E.C."/>
            <person name="Marri P.R."/>
            <person name="Medigue C."/>
            <person name="Menard M.L."/>
            <person name="Miller N.M."/>
            <person name="Morales-Soto N."/>
            <person name="Norton S."/>
            <person name="Ogier J.C."/>
            <person name="Orchard S.S."/>
            <person name="Park D."/>
            <person name="Park Y."/>
            <person name="Qurollo B.A."/>
            <person name="Sugar D.R."/>
            <person name="Richards G.R."/>
            <person name="Rouy Z."/>
            <person name="Slominski B."/>
            <person name="Slominski K."/>
            <person name="Snyder H."/>
            <person name="Tjaden B.C."/>
            <person name="van der Hoeven R."/>
            <person name="Welch R.D."/>
            <person name="Wheeler C."/>
            <person name="Xiang B."/>
            <person name="Barbazuk B."/>
            <person name="Gaudriault S."/>
            <person name="Goodner B."/>
            <person name="Slater S.C."/>
            <person name="Forst S."/>
            <person name="Goldman B.S."/>
            <person name="Goodrich-Blair H."/>
        </authorList>
    </citation>
    <scope>NUCLEOTIDE SEQUENCE [LARGE SCALE GENOMIC DNA]</scope>
    <source>
        <strain evidence="2">ATCC 19061 / DSM 3370 / CCUG 14189 / LMG 1036 / NCIMB 9965 / AN6</strain>
    </source>
</reference>
<accession>D3VAY1</accession>
<protein>
    <submittedName>
        <fullName evidence="1">Uncharacterized protein</fullName>
    </submittedName>
</protein>
<dbReference type="Proteomes" id="UP000008075">
    <property type="component" value="Chromosome"/>
</dbReference>
<sequence length="120" mass="13706">MFGLSPYLRRPLSFSCIHFHRPRFISVPTETSTCNGKAEVSHSVYLRTYGDLAPSLSVIALSRGLSPYLRRPPIECHPRRNRRRFISVPTETSLKSAPLSTMDSVYLRTYGDLSRLPHTR</sequence>
<keyword evidence="2" id="KW-1185">Reference proteome</keyword>
<dbReference type="HOGENOM" id="CLU_2048822_0_0_6"/>
<gene>
    <name evidence="1" type="ordered locus">XNC1_3725</name>
</gene>
<dbReference type="KEGG" id="xne:XNC1_3725"/>
<dbReference type="EMBL" id="FN667742">
    <property type="protein sequence ID" value="CBJ91756.1"/>
    <property type="molecule type" value="Genomic_DNA"/>
</dbReference>
<name>D3VAY1_XENNA</name>
<organism evidence="1 2">
    <name type="scientific">Xenorhabdus nematophila (strain ATCC 19061 / DSM 3370 / CCUG 14189 / LMG 1036 / NCIMB 9965 / AN6)</name>
    <dbReference type="NCBI Taxonomy" id="406817"/>
    <lineage>
        <taxon>Bacteria</taxon>
        <taxon>Pseudomonadati</taxon>
        <taxon>Pseudomonadota</taxon>
        <taxon>Gammaproteobacteria</taxon>
        <taxon>Enterobacterales</taxon>
        <taxon>Morganellaceae</taxon>
        <taxon>Xenorhabdus</taxon>
    </lineage>
</organism>